<dbReference type="Gene3D" id="3.40.50.280">
    <property type="entry name" value="Cobalamin-binding domain"/>
    <property type="match status" value="1"/>
</dbReference>
<feature type="domain" description="Radical SAM core" evidence="7">
    <location>
        <begin position="174"/>
        <end position="394"/>
    </location>
</feature>
<proteinExistence type="predicted"/>
<dbReference type="InterPro" id="IPR025288">
    <property type="entry name" value="DUF4080"/>
</dbReference>
<dbReference type="STRING" id="48256.CLHUN_00700"/>
<dbReference type="Proteomes" id="UP000191554">
    <property type="component" value="Unassembled WGS sequence"/>
</dbReference>
<dbReference type="InterPro" id="IPR034466">
    <property type="entry name" value="Methyltransferase_Class_B"/>
</dbReference>
<evidence type="ECO:0000256" key="1">
    <source>
        <dbReference type="ARBA" id="ARBA00001966"/>
    </source>
</evidence>
<dbReference type="SMART" id="SM00729">
    <property type="entry name" value="Elp3"/>
    <property type="match status" value="1"/>
</dbReference>
<dbReference type="PROSITE" id="PS51332">
    <property type="entry name" value="B12_BINDING"/>
    <property type="match status" value="1"/>
</dbReference>
<comment type="caution">
    <text evidence="8">The sequence shown here is derived from an EMBL/GenBank/DDBJ whole genome shotgun (WGS) entry which is preliminary data.</text>
</comment>
<dbReference type="InterPro" id="IPR006638">
    <property type="entry name" value="Elp3/MiaA/NifB-like_rSAM"/>
</dbReference>
<protein>
    <submittedName>
        <fullName evidence="8">Coproporphyrinogen III oxidase</fullName>
    </submittedName>
</protein>
<dbReference type="RefSeq" id="WP_080062577.1">
    <property type="nucleotide sequence ID" value="NZ_MZGX01000001.1"/>
</dbReference>
<evidence type="ECO:0000313" key="8">
    <source>
        <dbReference type="EMBL" id="OPX46254.1"/>
    </source>
</evidence>
<evidence type="ECO:0000259" key="7">
    <source>
        <dbReference type="PROSITE" id="PS51918"/>
    </source>
</evidence>
<keyword evidence="5" id="KW-0411">Iron-sulfur</keyword>
<evidence type="ECO:0000313" key="9">
    <source>
        <dbReference type="Proteomes" id="UP000191554"/>
    </source>
</evidence>
<dbReference type="InterPro" id="IPR051198">
    <property type="entry name" value="BchE-like"/>
</dbReference>
<dbReference type="Gene3D" id="3.80.30.20">
    <property type="entry name" value="tm_1862 like domain"/>
    <property type="match status" value="1"/>
</dbReference>
<dbReference type="AlphaFoldDB" id="A0A1V4SQX8"/>
<dbReference type="GO" id="GO:0051539">
    <property type="term" value="F:4 iron, 4 sulfur cluster binding"/>
    <property type="evidence" value="ECO:0007669"/>
    <property type="project" value="UniProtKB-KW"/>
</dbReference>
<dbReference type="Pfam" id="PF04055">
    <property type="entry name" value="Radical_SAM"/>
    <property type="match status" value="1"/>
</dbReference>
<dbReference type="SUPFAM" id="SSF102114">
    <property type="entry name" value="Radical SAM enzymes"/>
    <property type="match status" value="1"/>
</dbReference>
<gene>
    <name evidence="8" type="ORF">CLHUN_00700</name>
</gene>
<dbReference type="PANTHER" id="PTHR43409:SF16">
    <property type="entry name" value="SLR0320 PROTEIN"/>
    <property type="match status" value="1"/>
</dbReference>
<evidence type="ECO:0000259" key="6">
    <source>
        <dbReference type="PROSITE" id="PS51332"/>
    </source>
</evidence>
<name>A0A1V4SQX8_RUMHU</name>
<dbReference type="SFLD" id="SFLDG01082">
    <property type="entry name" value="B12-binding_domain_containing"/>
    <property type="match status" value="1"/>
</dbReference>
<dbReference type="GO" id="GO:0046872">
    <property type="term" value="F:metal ion binding"/>
    <property type="evidence" value="ECO:0007669"/>
    <property type="project" value="UniProtKB-KW"/>
</dbReference>
<feature type="domain" description="B12-binding" evidence="6">
    <location>
        <begin position="1"/>
        <end position="133"/>
    </location>
</feature>
<dbReference type="CDD" id="cd02068">
    <property type="entry name" value="radical_SAM_B12_BD"/>
    <property type="match status" value="1"/>
</dbReference>
<evidence type="ECO:0000256" key="3">
    <source>
        <dbReference type="ARBA" id="ARBA00022723"/>
    </source>
</evidence>
<organism evidence="8 9">
    <name type="scientific">Ruminiclostridium hungatei</name>
    <name type="common">Clostridium hungatei</name>
    <dbReference type="NCBI Taxonomy" id="48256"/>
    <lineage>
        <taxon>Bacteria</taxon>
        <taxon>Bacillati</taxon>
        <taxon>Bacillota</taxon>
        <taxon>Clostridia</taxon>
        <taxon>Eubacteriales</taxon>
        <taxon>Oscillospiraceae</taxon>
        <taxon>Ruminiclostridium</taxon>
    </lineage>
</organism>
<evidence type="ECO:0000256" key="2">
    <source>
        <dbReference type="ARBA" id="ARBA00022691"/>
    </source>
</evidence>
<dbReference type="OrthoDB" id="9801424at2"/>
<dbReference type="PANTHER" id="PTHR43409">
    <property type="entry name" value="ANAEROBIC MAGNESIUM-PROTOPORPHYRIN IX MONOMETHYL ESTER CYCLASE-RELATED"/>
    <property type="match status" value="1"/>
</dbReference>
<dbReference type="GO" id="GO:0005829">
    <property type="term" value="C:cytosol"/>
    <property type="evidence" value="ECO:0007669"/>
    <property type="project" value="TreeGrafter"/>
</dbReference>
<comment type="cofactor">
    <cofactor evidence="1">
        <name>[4Fe-4S] cluster</name>
        <dbReference type="ChEBI" id="CHEBI:49883"/>
    </cofactor>
</comment>
<dbReference type="InterPro" id="IPR006158">
    <property type="entry name" value="Cobalamin-bd"/>
</dbReference>
<dbReference type="Pfam" id="PF02310">
    <property type="entry name" value="B12-binding"/>
    <property type="match status" value="1"/>
</dbReference>
<dbReference type="GO" id="GO:0003824">
    <property type="term" value="F:catalytic activity"/>
    <property type="evidence" value="ECO:0007669"/>
    <property type="project" value="InterPro"/>
</dbReference>
<dbReference type="GO" id="GO:0031419">
    <property type="term" value="F:cobalamin binding"/>
    <property type="evidence" value="ECO:0007669"/>
    <property type="project" value="InterPro"/>
</dbReference>
<dbReference type="InterPro" id="IPR023404">
    <property type="entry name" value="rSAM_horseshoe"/>
</dbReference>
<keyword evidence="3" id="KW-0479">Metal-binding</keyword>
<dbReference type="Pfam" id="PF13311">
    <property type="entry name" value="DUF4080"/>
    <property type="match status" value="1"/>
</dbReference>
<sequence length="578" mass="66487">MKTLLVGINSKFIHTCLAVWYLKANLGEACDCTIREFTINDSKDTILSEIFLEKPDILAFSCYIWNMELVGILTRELKKLLPRCRVILGGPEVSYNAGEILEANEAVDFVLCGEGEEIFPVLIQSISYGGDKYKTLNGIAFREGDGEIVFRPGFNLVAELDRLKSPYTSSLLAAAQNRIVYFESSRGCPFSCSYCISSTFNGVRYFSFQRVREELERLLEHSPKLIKFVDRTFNCNRSRAKEIFMHIINLDCPAIFHFEAAADLFDEELLELLSRAPKGRIQLEIGLQTTNPETLEEICRVTDLRRLKRNVYRILANGNIHVHLDLIAGLPFESMASFRNSFNEVYAMRPHQLQLGFLKMLKGSKIREEADKHGYSFRAYTPYEILGNSYISYDEILVLKDVEETLERFFNSGRYLKSLGTLEQCCEGDVFELYRQLSAYCRKNGYLNRPVAYRENITVLYKFAVEGLKYKVNIEEFRQNMVFDFLSSDSSCSIPEVLSPEEYLLPSERVHELLRNKEFVKEHLPHLTDLPAKNILKKVFFVSLGLITGSHQLLLFDYTQKDPVCESFRSVVFKKLIP</sequence>
<reference evidence="8 9" key="1">
    <citation type="submission" date="2017-03" db="EMBL/GenBank/DDBJ databases">
        <title>Genome sequence of Clostridium hungatei DSM 14427.</title>
        <authorList>
            <person name="Poehlein A."/>
            <person name="Daniel R."/>
        </authorList>
    </citation>
    <scope>NUCLEOTIDE SEQUENCE [LARGE SCALE GENOMIC DNA]</scope>
    <source>
        <strain evidence="8 9">DSM 14427</strain>
    </source>
</reference>
<dbReference type="InterPro" id="IPR007197">
    <property type="entry name" value="rSAM"/>
</dbReference>
<evidence type="ECO:0000256" key="4">
    <source>
        <dbReference type="ARBA" id="ARBA00023004"/>
    </source>
</evidence>
<dbReference type="PROSITE" id="PS51918">
    <property type="entry name" value="RADICAL_SAM"/>
    <property type="match status" value="1"/>
</dbReference>
<dbReference type="SFLD" id="SFLDS00029">
    <property type="entry name" value="Radical_SAM"/>
    <property type="match status" value="1"/>
</dbReference>
<dbReference type="InterPro" id="IPR058240">
    <property type="entry name" value="rSAM_sf"/>
</dbReference>
<accession>A0A1V4SQX8</accession>
<keyword evidence="9" id="KW-1185">Reference proteome</keyword>
<keyword evidence="2" id="KW-0949">S-adenosyl-L-methionine</keyword>
<evidence type="ECO:0000256" key="5">
    <source>
        <dbReference type="ARBA" id="ARBA00023014"/>
    </source>
</evidence>
<dbReference type="SFLD" id="SFLDG01123">
    <property type="entry name" value="methyltransferase_(Class_B)"/>
    <property type="match status" value="1"/>
</dbReference>
<keyword evidence="4" id="KW-0408">Iron</keyword>
<dbReference type="EMBL" id="MZGX01000001">
    <property type="protein sequence ID" value="OPX46254.1"/>
    <property type="molecule type" value="Genomic_DNA"/>
</dbReference>